<keyword evidence="2" id="KW-0808">Transferase</keyword>
<dbReference type="EMBL" id="FRDN01000005">
    <property type="protein sequence ID" value="SHN63262.1"/>
    <property type="molecule type" value="Genomic_DNA"/>
</dbReference>
<dbReference type="GO" id="GO:0046872">
    <property type="term" value="F:metal ion binding"/>
    <property type="evidence" value="ECO:0007669"/>
    <property type="project" value="UniProtKB-KW"/>
</dbReference>
<gene>
    <name evidence="5" type="ORF">SAMN02745215_01288</name>
</gene>
<dbReference type="STRING" id="1121395.SAMN02745215_01288"/>
<evidence type="ECO:0000313" key="6">
    <source>
        <dbReference type="Proteomes" id="UP000184010"/>
    </source>
</evidence>
<keyword evidence="3" id="KW-0479">Metal-binding</keyword>
<dbReference type="InterPro" id="IPR008567">
    <property type="entry name" value="BKACE"/>
</dbReference>
<evidence type="ECO:0000256" key="2">
    <source>
        <dbReference type="ARBA" id="ARBA00022679"/>
    </source>
</evidence>
<accession>A0A1M7SXQ2</accession>
<dbReference type="RefSeq" id="WP_072771835.1">
    <property type="nucleotide sequence ID" value="NZ_FRDN01000005.1"/>
</dbReference>
<dbReference type="AlphaFoldDB" id="A0A1M7SXQ2"/>
<dbReference type="Pfam" id="PF05853">
    <property type="entry name" value="BKACE"/>
    <property type="match status" value="1"/>
</dbReference>
<evidence type="ECO:0000256" key="3">
    <source>
        <dbReference type="ARBA" id="ARBA00022723"/>
    </source>
</evidence>
<comment type="cofactor">
    <cofactor evidence="1">
        <name>Zn(2+)</name>
        <dbReference type="ChEBI" id="CHEBI:29105"/>
    </cofactor>
</comment>
<sequence>MEKLIITVATTGAVTSREETPHIPYSPQEIADEVYASWKAGASIAHIHVRDSQGGTTMDLDVYRETVKLIKERCDIIINLTTAGGPFSEDVRIKPVELKPELASFDAGSLNLGPIVFANSPSFLEKLAAAMQKSGVKPEIEVFESGMIDNALRIAKKGLIKEPLHFQFVLGVPGGMAGTPKNLLHLVESIPAGSTWSVVGIGRSHLPLSCMAIHMGGHVRVGMEDNVYLKKGVLAKSNAEFVERIVRLAEEFERPVATVSEARRILGLN</sequence>
<keyword evidence="6" id="KW-1185">Reference proteome</keyword>
<dbReference type="PANTHER" id="PTHR37418">
    <property type="entry name" value="3-KETO-5-AMINOHEXANOATE CLEAVAGE ENZYME-RELATED"/>
    <property type="match status" value="1"/>
</dbReference>
<dbReference type="Gene3D" id="3.20.20.70">
    <property type="entry name" value="Aldolase class I"/>
    <property type="match status" value="1"/>
</dbReference>
<evidence type="ECO:0000256" key="1">
    <source>
        <dbReference type="ARBA" id="ARBA00001947"/>
    </source>
</evidence>
<dbReference type="GO" id="GO:0043720">
    <property type="term" value="F:3-keto-5-aminohexanoate cleavage activity"/>
    <property type="evidence" value="ECO:0007669"/>
    <property type="project" value="InterPro"/>
</dbReference>
<dbReference type="PANTHER" id="PTHR37418:SF2">
    <property type="entry name" value="3-KETO-5-AMINOHEXANOATE CLEAVAGE ENZYME"/>
    <property type="match status" value="1"/>
</dbReference>
<dbReference type="Proteomes" id="UP000184010">
    <property type="component" value="Unassembled WGS sequence"/>
</dbReference>
<protein>
    <submittedName>
        <fullName evidence="5">3-keto-5-aminohexanoate cleavage enzyme</fullName>
    </submittedName>
</protein>
<organism evidence="5 6">
    <name type="scientific">Desulfitobacterium chlororespirans DSM 11544</name>
    <dbReference type="NCBI Taxonomy" id="1121395"/>
    <lineage>
        <taxon>Bacteria</taxon>
        <taxon>Bacillati</taxon>
        <taxon>Bacillota</taxon>
        <taxon>Clostridia</taxon>
        <taxon>Eubacteriales</taxon>
        <taxon>Desulfitobacteriaceae</taxon>
        <taxon>Desulfitobacterium</taxon>
    </lineage>
</organism>
<evidence type="ECO:0000313" key="5">
    <source>
        <dbReference type="EMBL" id="SHN63262.1"/>
    </source>
</evidence>
<reference evidence="6" key="1">
    <citation type="submission" date="2016-12" db="EMBL/GenBank/DDBJ databases">
        <authorList>
            <person name="Varghese N."/>
            <person name="Submissions S."/>
        </authorList>
    </citation>
    <scope>NUCLEOTIDE SEQUENCE [LARGE SCALE GENOMIC DNA]</scope>
    <source>
        <strain evidence="6">DSM 11544</strain>
    </source>
</reference>
<proteinExistence type="predicted"/>
<dbReference type="InterPro" id="IPR013785">
    <property type="entry name" value="Aldolase_TIM"/>
</dbReference>
<evidence type="ECO:0000256" key="4">
    <source>
        <dbReference type="ARBA" id="ARBA00022833"/>
    </source>
</evidence>
<name>A0A1M7SXQ2_9FIRM</name>
<keyword evidence="4" id="KW-0862">Zinc</keyword>